<dbReference type="Gene3D" id="3.30.930.10">
    <property type="entry name" value="Bira Bifunctional Protein, Domain 2"/>
    <property type="match status" value="1"/>
</dbReference>
<dbReference type="AlphaFoldDB" id="A0A2S9SVD5"/>
<protein>
    <submittedName>
        <fullName evidence="3">Biotin--[acetyl-CoA-carboxylase] ligase</fullName>
    </submittedName>
</protein>
<accession>A0A2S9SVD5</accession>
<dbReference type="Pfam" id="PF03099">
    <property type="entry name" value="BPL_LplA_LipB"/>
    <property type="match status" value="1"/>
</dbReference>
<evidence type="ECO:0000313" key="3">
    <source>
        <dbReference type="EMBL" id="PRM90538.1"/>
    </source>
</evidence>
<dbReference type="InterPro" id="IPR004408">
    <property type="entry name" value="Biotin_CoA_COase_ligase"/>
</dbReference>
<dbReference type="InterPro" id="IPR004143">
    <property type="entry name" value="BPL_LPL_catalytic"/>
</dbReference>
<feature type="domain" description="BPL/LPL catalytic" evidence="2">
    <location>
        <begin position="1"/>
        <end position="172"/>
    </location>
</feature>
<dbReference type="SUPFAM" id="SSF55681">
    <property type="entry name" value="Class II aaRS and biotin synthetases"/>
    <property type="match status" value="1"/>
</dbReference>
<gene>
    <name evidence="3" type="ORF">CJ671_01675</name>
</gene>
<name>A0A2S9SVD5_9BACT</name>
<dbReference type="EMBL" id="NXGH01000003">
    <property type="protein sequence ID" value="PRM90538.1"/>
    <property type="molecule type" value="Genomic_DNA"/>
</dbReference>
<dbReference type="GO" id="GO:0004077">
    <property type="term" value="F:biotin--[biotin carboxyl-carrier protein] ligase activity"/>
    <property type="evidence" value="ECO:0007669"/>
    <property type="project" value="InterPro"/>
</dbReference>
<dbReference type="NCBIfam" id="NF006294">
    <property type="entry name" value="PRK08477.1"/>
    <property type="match status" value="1"/>
</dbReference>
<reference evidence="3 4" key="1">
    <citation type="submission" date="2017-09" db="EMBL/GenBank/DDBJ databases">
        <title>Reassesment of A. cryaerophilus.</title>
        <authorList>
            <person name="Perez-Cataluna A."/>
            <person name="Collado L."/>
            <person name="Salgado O."/>
            <person name="Lefinanco V."/>
            <person name="Figueras M.J."/>
        </authorList>
    </citation>
    <scope>NUCLEOTIDE SEQUENCE [LARGE SCALE GENOMIC DNA]</scope>
    <source>
        <strain evidence="3 4">LMG 9871</strain>
    </source>
</reference>
<dbReference type="RefSeq" id="WP_105910993.1">
    <property type="nucleotide sequence ID" value="NZ_NXGH01000003.1"/>
</dbReference>
<dbReference type="PANTHER" id="PTHR12835:SF5">
    <property type="entry name" value="BIOTIN--PROTEIN LIGASE"/>
    <property type="match status" value="1"/>
</dbReference>
<dbReference type="OrthoDB" id="9807064at2"/>
<dbReference type="PROSITE" id="PS51733">
    <property type="entry name" value="BPL_LPL_CATALYTIC"/>
    <property type="match status" value="1"/>
</dbReference>
<dbReference type="Proteomes" id="UP000238649">
    <property type="component" value="Unassembled WGS sequence"/>
</dbReference>
<dbReference type="InterPro" id="IPR045864">
    <property type="entry name" value="aa-tRNA-synth_II/BPL/LPL"/>
</dbReference>
<comment type="caution">
    <text evidence="3">The sequence shown here is derived from an EMBL/GenBank/DDBJ whole genome shotgun (WGS) entry which is preliminary data.</text>
</comment>
<proteinExistence type="predicted"/>
<dbReference type="NCBIfam" id="TIGR00121">
    <property type="entry name" value="birA_ligase"/>
    <property type="match status" value="1"/>
</dbReference>
<dbReference type="GO" id="GO:0005737">
    <property type="term" value="C:cytoplasm"/>
    <property type="evidence" value="ECO:0007669"/>
    <property type="project" value="TreeGrafter"/>
</dbReference>
<evidence type="ECO:0000256" key="1">
    <source>
        <dbReference type="ARBA" id="ARBA00022598"/>
    </source>
</evidence>
<sequence length="211" mass="24039">MKIIRLNEVNSTQSYLKEYIQKNAYKNPLCVTSKIQTAGVGSRGNSWIGKDGNLFFSFVLSKDDLPKDLPLQSASIYFTYILKDILAKKGSKLFLKWPNDFYIENRKIGGAITSTNKDLLFCGIGLNLIEVDENFGKLDIKVDIDDVLNLYFIDIEKKISWKQIFSLFKIEFMHSKNFKATVDGIKVSLEDAILNSDGSIQIENKKVFSLR</sequence>
<keyword evidence="1 3" id="KW-0436">Ligase</keyword>
<evidence type="ECO:0000259" key="2">
    <source>
        <dbReference type="PROSITE" id="PS51733"/>
    </source>
</evidence>
<organism evidence="3 4">
    <name type="scientific">Aliarcobacter cryaerophilus</name>
    <dbReference type="NCBI Taxonomy" id="28198"/>
    <lineage>
        <taxon>Bacteria</taxon>
        <taxon>Pseudomonadati</taxon>
        <taxon>Campylobacterota</taxon>
        <taxon>Epsilonproteobacteria</taxon>
        <taxon>Campylobacterales</taxon>
        <taxon>Arcobacteraceae</taxon>
        <taxon>Aliarcobacter</taxon>
    </lineage>
</organism>
<evidence type="ECO:0000313" key="4">
    <source>
        <dbReference type="Proteomes" id="UP000238649"/>
    </source>
</evidence>
<dbReference type="PANTHER" id="PTHR12835">
    <property type="entry name" value="BIOTIN PROTEIN LIGASE"/>
    <property type="match status" value="1"/>
</dbReference>